<dbReference type="SMART" id="SM00479">
    <property type="entry name" value="EXOIII"/>
    <property type="match status" value="1"/>
</dbReference>
<keyword evidence="2" id="KW-0378">Hydrolase</keyword>
<name>A0ABN1GHN8_9HYPH</name>
<keyword evidence="3" id="KW-1185">Reference proteome</keyword>
<dbReference type="Gene3D" id="3.30.420.10">
    <property type="entry name" value="Ribonuclease H-like superfamily/Ribonuclease H"/>
    <property type="match status" value="1"/>
</dbReference>
<dbReference type="PANTHER" id="PTHR30231">
    <property type="entry name" value="DNA POLYMERASE III SUBUNIT EPSILON"/>
    <property type="match status" value="1"/>
</dbReference>
<dbReference type="InterPro" id="IPR036397">
    <property type="entry name" value="RNaseH_sf"/>
</dbReference>
<proteinExistence type="predicted"/>
<evidence type="ECO:0000313" key="3">
    <source>
        <dbReference type="Proteomes" id="UP001424441"/>
    </source>
</evidence>
<gene>
    <name evidence="2" type="ORF">GCM10008943_28540</name>
</gene>
<dbReference type="Proteomes" id="UP001424441">
    <property type="component" value="Unassembled WGS sequence"/>
</dbReference>
<dbReference type="CDD" id="cd06127">
    <property type="entry name" value="DEDDh"/>
    <property type="match status" value="1"/>
</dbReference>
<reference evidence="2 3" key="1">
    <citation type="journal article" date="2019" name="Int. J. Syst. Evol. Microbiol.">
        <title>The Global Catalogue of Microorganisms (GCM) 10K type strain sequencing project: providing services to taxonomists for standard genome sequencing and annotation.</title>
        <authorList>
            <consortium name="The Broad Institute Genomics Platform"/>
            <consortium name="The Broad Institute Genome Sequencing Center for Infectious Disease"/>
            <person name="Wu L."/>
            <person name="Ma J."/>
        </authorList>
    </citation>
    <scope>NUCLEOTIDE SEQUENCE [LARGE SCALE GENOMIC DNA]</scope>
    <source>
        <strain evidence="2 3">JCM 15115</strain>
    </source>
</reference>
<keyword evidence="2" id="KW-0269">Exonuclease</keyword>
<dbReference type="InterPro" id="IPR012337">
    <property type="entry name" value="RNaseH-like_sf"/>
</dbReference>
<dbReference type="SUPFAM" id="SSF53098">
    <property type="entry name" value="Ribonuclease H-like"/>
    <property type="match status" value="1"/>
</dbReference>
<evidence type="ECO:0000259" key="1">
    <source>
        <dbReference type="SMART" id="SM00479"/>
    </source>
</evidence>
<dbReference type="PANTHER" id="PTHR30231:SF37">
    <property type="entry name" value="EXODEOXYRIBONUCLEASE 10"/>
    <property type="match status" value="1"/>
</dbReference>
<dbReference type="Pfam" id="PF00929">
    <property type="entry name" value="RNase_T"/>
    <property type="match status" value="1"/>
</dbReference>
<comment type="caution">
    <text evidence="2">The sequence shown here is derived from an EMBL/GenBank/DDBJ whole genome shotgun (WGS) entry which is preliminary data.</text>
</comment>
<evidence type="ECO:0000313" key="2">
    <source>
        <dbReference type="EMBL" id="GAA0611291.1"/>
    </source>
</evidence>
<protein>
    <submittedName>
        <fullName evidence="2">3'-5' exonuclease</fullName>
    </submittedName>
</protein>
<keyword evidence="2" id="KW-0540">Nuclease</keyword>
<accession>A0ABN1GHN8</accession>
<dbReference type="GO" id="GO:0004527">
    <property type="term" value="F:exonuclease activity"/>
    <property type="evidence" value="ECO:0007669"/>
    <property type="project" value="UniProtKB-KW"/>
</dbReference>
<sequence length="341" mass="38224">MFIYTTADMKACNMKSTASQFDMFDAQTDQLADTQSTLSSQVKSKTKPVDTDEALASRLEKTGRFRILRQLTPRPIIARQDSPFEKLAIVIDTETTGLSHQTDQVIEFGAVAFTYNDDGSFGDVVGVFNGLQQPTIPIPAEITRITGITNEMVQGQVLDIKAIEAMIAPADLIIAHNAKFDRPFCEKLSPLFASKAWACSVAEIKWADLGFEGSKLGYLVGQAGLFHNGHRATDDCHALLEVMVQPVGRNKTIPFAELLQASRESRIRIYAENSPFDLKDHLKKRGYRWSDGTDGRPKAWWTEVDETDYAAELDYLRTDIYRWKDAEPLSIRLTAMDRFKA</sequence>
<feature type="domain" description="Exonuclease" evidence="1">
    <location>
        <begin position="87"/>
        <end position="252"/>
    </location>
</feature>
<organism evidence="2 3">
    <name type="scientific">Paenochrobactrum glaciei</name>
    <dbReference type="NCBI Taxonomy" id="486407"/>
    <lineage>
        <taxon>Bacteria</taxon>
        <taxon>Pseudomonadati</taxon>
        <taxon>Pseudomonadota</taxon>
        <taxon>Alphaproteobacteria</taxon>
        <taxon>Hyphomicrobiales</taxon>
        <taxon>Brucellaceae</taxon>
        <taxon>Paenochrobactrum</taxon>
    </lineage>
</organism>
<dbReference type="InterPro" id="IPR013520">
    <property type="entry name" value="Ribonucl_H"/>
</dbReference>
<dbReference type="EMBL" id="BAAADE010000008">
    <property type="protein sequence ID" value="GAA0611291.1"/>
    <property type="molecule type" value="Genomic_DNA"/>
</dbReference>
<dbReference type="NCBIfam" id="NF006615">
    <property type="entry name" value="PRK09182.1"/>
    <property type="match status" value="1"/>
</dbReference>